<evidence type="ECO:0000313" key="2">
    <source>
        <dbReference type="EMBL" id="QIO04895.1"/>
    </source>
</evidence>
<name>A0A6G8RSN1_9GAMM</name>
<accession>A0A6G8RSN1</accession>
<feature type="transmembrane region" description="Helical" evidence="1">
    <location>
        <begin position="118"/>
        <end position="146"/>
    </location>
</feature>
<keyword evidence="1" id="KW-1133">Transmembrane helix</keyword>
<protein>
    <submittedName>
        <fullName evidence="2">DUF2628 domain-containing protein</fullName>
    </submittedName>
</protein>
<sequence>MNEQELTRIFIGSRADQYLKKWQDQKLQMHWPALIFGMYWLLYRKMYLYCFLMFCGTCLLTTLLVWAVLASNVPVELVSPIGFVPNILLSLFGYRLYQRFVYSKVKPYEEKPKYSLEIFKLYGGVTWSVPVLFVLLYVMGSVGFTIELIKFMY</sequence>
<evidence type="ECO:0000256" key="1">
    <source>
        <dbReference type="SAM" id="Phobius"/>
    </source>
</evidence>
<dbReference type="KEGG" id="asha:G8E00_02380"/>
<keyword evidence="3" id="KW-1185">Reference proteome</keyword>
<dbReference type="InterPro" id="IPR024399">
    <property type="entry name" value="DUF2628"/>
</dbReference>
<evidence type="ECO:0000313" key="3">
    <source>
        <dbReference type="Proteomes" id="UP000502297"/>
    </source>
</evidence>
<gene>
    <name evidence="2" type="ORF">G8E00_02380</name>
</gene>
<keyword evidence="1" id="KW-0472">Membrane</keyword>
<feature type="transmembrane region" description="Helical" evidence="1">
    <location>
        <begin position="77"/>
        <end position="97"/>
    </location>
</feature>
<dbReference type="AlphaFoldDB" id="A0A6G8RSN1"/>
<proteinExistence type="predicted"/>
<reference evidence="2 3" key="1">
    <citation type="submission" date="2020-03" db="EMBL/GenBank/DDBJ databases">
        <authorList>
            <person name="Zhu W."/>
        </authorList>
    </citation>
    <scope>NUCLEOTIDE SEQUENCE [LARGE SCALE GENOMIC DNA]</scope>
    <source>
        <strain evidence="2 3">323-1</strain>
    </source>
</reference>
<organism evidence="2 3">
    <name type="scientific">Acinetobacter shaoyimingii</name>
    <dbReference type="NCBI Taxonomy" id="2715164"/>
    <lineage>
        <taxon>Bacteria</taxon>
        <taxon>Pseudomonadati</taxon>
        <taxon>Pseudomonadota</taxon>
        <taxon>Gammaproteobacteria</taxon>
        <taxon>Moraxellales</taxon>
        <taxon>Moraxellaceae</taxon>
        <taxon>Acinetobacter</taxon>
    </lineage>
</organism>
<dbReference type="Pfam" id="PF10947">
    <property type="entry name" value="DUF2628"/>
    <property type="match status" value="1"/>
</dbReference>
<keyword evidence="1" id="KW-0812">Transmembrane</keyword>
<feature type="transmembrane region" description="Helical" evidence="1">
    <location>
        <begin position="46"/>
        <end position="71"/>
    </location>
</feature>
<dbReference type="Proteomes" id="UP000502297">
    <property type="component" value="Chromosome"/>
</dbReference>
<dbReference type="EMBL" id="CP049801">
    <property type="protein sequence ID" value="QIO04895.1"/>
    <property type="molecule type" value="Genomic_DNA"/>
</dbReference>
<dbReference type="RefSeq" id="WP_166221728.1">
    <property type="nucleotide sequence ID" value="NZ_CP049801.1"/>
</dbReference>